<proteinExistence type="predicted"/>
<protein>
    <submittedName>
        <fullName evidence="1">4Fe-4S ferredoxin, iron-sulfur binding</fullName>
    </submittedName>
</protein>
<feature type="non-terminal residue" evidence="1">
    <location>
        <position position="1"/>
    </location>
</feature>
<reference evidence="1" key="1">
    <citation type="submission" date="2020-02" db="EMBL/GenBank/DDBJ databases">
        <authorList>
            <person name="Meier V. D."/>
        </authorList>
    </citation>
    <scope>NUCLEOTIDE SEQUENCE</scope>
    <source>
        <strain evidence="1">AVDCRST_MAG37</strain>
    </source>
</reference>
<gene>
    <name evidence="1" type="ORF">AVDCRST_MAG37-2233</name>
</gene>
<feature type="non-terminal residue" evidence="1">
    <location>
        <position position="67"/>
    </location>
</feature>
<dbReference type="EMBL" id="CADCVD010000105">
    <property type="protein sequence ID" value="CAA9450080.1"/>
    <property type="molecule type" value="Genomic_DNA"/>
</dbReference>
<accession>A0A6J4QUN4</accession>
<sequence length="67" mass="7306">EEGLRGYGCLRGLRRLYKDLPGEGDKARIEGLRVASRRARRPLLGVRRVCGGLPRLGLYRSVAGGGV</sequence>
<dbReference type="AlphaFoldDB" id="A0A6J4QUN4"/>
<evidence type="ECO:0000313" key="1">
    <source>
        <dbReference type="EMBL" id="CAA9450080.1"/>
    </source>
</evidence>
<organism evidence="1">
    <name type="scientific">uncultured Rubrobacteraceae bacterium</name>
    <dbReference type="NCBI Taxonomy" id="349277"/>
    <lineage>
        <taxon>Bacteria</taxon>
        <taxon>Bacillati</taxon>
        <taxon>Actinomycetota</taxon>
        <taxon>Rubrobacteria</taxon>
        <taxon>Rubrobacterales</taxon>
        <taxon>Rubrobacteraceae</taxon>
        <taxon>environmental samples</taxon>
    </lineage>
</organism>
<name>A0A6J4QUN4_9ACTN</name>